<keyword evidence="3" id="KW-0732">Signal</keyword>
<name>V3ZXL4_LOTGI</name>
<evidence type="ECO:0000313" key="5">
    <source>
        <dbReference type="Proteomes" id="UP000030746"/>
    </source>
</evidence>
<dbReference type="CTD" id="20247987"/>
<reference evidence="4 5" key="1">
    <citation type="journal article" date="2013" name="Nature">
        <title>Insights into bilaterian evolution from three spiralian genomes.</title>
        <authorList>
            <person name="Simakov O."/>
            <person name="Marletaz F."/>
            <person name="Cho S.J."/>
            <person name="Edsinger-Gonzales E."/>
            <person name="Havlak P."/>
            <person name="Hellsten U."/>
            <person name="Kuo D.H."/>
            <person name="Larsson T."/>
            <person name="Lv J."/>
            <person name="Arendt D."/>
            <person name="Savage R."/>
            <person name="Osoegawa K."/>
            <person name="de Jong P."/>
            <person name="Grimwood J."/>
            <person name="Chapman J.A."/>
            <person name="Shapiro H."/>
            <person name="Aerts A."/>
            <person name="Otillar R.P."/>
            <person name="Terry A.Y."/>
            <person name="Boore J.L."/>
            <person name="Grigoriev I.V."/>
            <person name="Lindberg D.R."/>
            <person name="Seaver E.C."/>
            <person name="Weisblat D.A."/>
            <person name="Putnam N.H."/>
            <person name="Rokhsar D.S."/>
        </authorList>
    </citation>
    <scope>NUCLEOTIDE SEQUENCE [LARGE SCALE GENOMIC DNA]</scope>
</reference>
<keyword evidence="2" id="KW-1133">Transmembrane helix</keyword>
<gene>
    <name evidence="4" type="ORF">LOTGIDRAFT_229391</name>
</gene>
<evidence type="ECO:0008006" key="6">
    <source>
        <dbReference type="Google" id="ProtNLM"/>
    </source>
</evidence>
<proteinExistence type="predicted"/>
<dbReference type="InterPro" id="IPR043159">
    <property type="entry name" value="Lectin_gal-bd_sf"/>
</dbReference>
<evidence type="ECO:0000256" key="2">
    <source>
        <dbReference type="SAM" id="Phobius"/>
    </source>
</evidence>
<protein>
    <recommendedName>
        <fullName evidence="6">SUEL-type lectin domain-containing protein</fullName>
    </recommendedName>
</protein>
<dbReference type="Gene3D" id="2.60.120.740">
    <property type="match status" value="1"/>
</dbReference>
<evidence type="ECO:0000256" key="1">
    <source>
        <dbReference type="SAM" id="MobiDB-lite"/>
    </source>
</evidence>
<feature type="signal peptide" evidence="3">
    <location>
        <begin position="1"/>
        <end position="22"/>
    </location>
</feature>
<keyword evidence="2" id="KW-0472">Membrane</keyword>
<dbReference type="Proteomes" id="UP000030746">
    <property type="component" value="Unassembled WGS sequence"/>
</dbReference>
<sequence>MQNPIEACLIIPMMLLVPMIESSSIACLRHGDKTCSGHTLTCEDGKVIRIIDAVFGFRIGCGPQLAPKHSTCSSPCCQYMEDDCFLEFSENELREVNSNCSGKEDCKFTKFAFHITQNPSECKDKNIYINAYTRINYECVSRRTSSTSKWPWTRSSVEPLSKIQTPITTSQTAIVSSQSEANTTTSPIKVASTTVKTHTDHQSNKQPSGAVIGGIVSGVILMVVLIMITIFFIKRHRMNPMQAPKRHMPRTVSREIRISAPIALQNTTNTTICNSQQNCRNSNSNSEYENVEAESLQTFYSSLSPETQSELQPPGGDTYNHLGEDNSQSLDLSDYNHTSDFCEYSDNYHHISADEFKRREANLVNCDYNHIHDTIEEKKST</sequence>
<dbReference type="KEGG" id="lgi:LOTGIDRAFT_229391"/>
<feature type="transmembrane region" description="Helical" evidence="2">
    <location>
        <begin position="210"/>
        <end position="233"/>
    </location>
</feature>
<evidence type="ECO:0000313" key="4">
    <source>
        <dbReference type="EMBL" id="ESO87330.1"/>
    </source>
</evidence>
<dbReference type="AlphaFoldDB" id="V3ZXL4"/>
<dbReference type="CDD" id="cd22823">
    <property type="entry name" value="Gal_Rha_Lectin"/>
    <property type="match status" value="1"/>
</dbReference>
<dbReference type="Gene3D" id="1.20.5.510">
    <property type="entry name" value="Single helix bin"/>
    <property type="match status" value="1"/>
</dbReference>
<feature type="region of interest" description="Disordered" evidence="1">
    <location>
        <begin position="303"/>
        <end position="328"/>
    </location>
</feature>
<accession>V3ZXL4</accession>
<feature type="chain" id="PRO_5004715566" description="SUEL-type lectin domain-containing protein" evidence="3">
    <location>
        <begin position="23"/>
        <end position="381"/>
    </location>
</feature>
<keyword evidence="5" id="KW-1185">Reference proteome</keyword>
<dbReference type="HOGENOM" id="CLU_726261_0_0_1"/>
<keyword evidence="2" id="KW-0812">Transmembrane</keyword>
<dbReference type="RefSeq" id="XP_009062273.1">
    <property type="nucleotide sequence ID" value="XM_009064025.1"/>
</dbReference>
<evidence type="ECO:0000256" key="3">
    <source>
        <dbReference type="SAM" id="SignalP"/>
    </source>
</evidence>
<dbReference type="EMBL" id="KB202953">
    <property type="protein sequence ID" value="ESO87330.1"/>
    <property type="molecule type" value="Genomic_DNA"/>
</dbReference>
<organism evidence="4 5">
    <name type="scientific">Lottia gigantea</name>
    <name type="common">Giant owl limpet</name>
    <dbReference type="NCBI Taxonomy" id="225164"/>
    <lineage>
        <taxon>Eukaryota</taxon>
        <taxon>Metazoa</taxon>
        <taxon>Spiralia</taxon>
        <taxon>Lophotrochozoa</taxon>
        <taxon>Mollusca</taxon>
        <taxon>Gastropoda</taxon>
        <taxon>Patellogastropoda</taxon>
        <taxon>Lottioidea</taxon>
        <taxon>Lottiidae</taxon>
        <taxon>Lottia</taxon>
    </lineage>
</organism>
<dbReference type="GeneID" id="20247987"/>